<proteinExistence type="predicted"/>
<dbReference type="Pfam" id="PF13542">
    <property type="entry name" value="HTH_Tnp_ISL3"/>
    <property type="match status" value="1"/>
</dbReference>
<evidence type="ECO:0000259" key="2">
    <source>
        <dbReference type="Pfam" id="PF13542"/>
    </source>
</evidence>
<feature type="region of interest" description="Disordered" evidence="1">
    <location>
        <begin position="92"/>
        <end position="127"/>
    </location>
</feature>
<comment type="caution">
    <text evidence="3">The sequence shown here is derived from an EMBL/GenBank/DDBJ whole genome shotgun (WGS) entry which is preliminary data.</text>
</comment>
<dbReference type="EMBL" id="BNHC01000008">
    <property type="protein sequence ID" value="GHM73032.1"/>
    <property type="molecule type" value="Genomic_DNA"/>
</dbReference>
<feature type="domain" description="Transposase IS204/IS1001/IS1096/IS1165 helix-turn-helix" evidence="2">
    <location>
        <begin position="16"/>
        <end position="63"/>
    </location>
</feature>
<feature type="compositionally biased region" description="Polar residues" evidence="1">
    <location>
        <begin position="118"/>
        <end position="127"/>
    </location>
</feature>
<dbReference type="AlphaFoldDB" id="A0AAV4L4D3"/>
<sequence length="127" mass="13683">MPRVDRPRCGAVVTMVPWAEPGSRFTRDSESECTWLMSVANRKTVSGFLHVAWRTAGDIVRRVADRLRAAMPSPFDGLAAIGVDTARATRIRPWSDARTPRASSTVHGGSRNRCACSGSPSTGPGES</sequence>
<gene>
    <name evidence="3" type="ORF">MCC00316_13220</name>
</gene>
<accession>A0AAV4L4D3</accession>
<organism evidence="3 4">
    <name type="scientific">Bifidobacterium longum subsp. longum</name>
    <dbReference type="NCBI Taxonomy" id="1679"/>
    <lineage>
        <taxon>Bacteria</taxon>
        <taxon>Bacillati</taxon>
        <taxon>Actinomycetota</taxon>
        <taxon>Actinomycetes</taxon>
        <taxon>Bifidobacteriales</taxon>
        <taxon>Bifidobacteriaceae</taxon>
        <taxon>Bifidobacterium</taxon>
    </lineage>
</organism>
<evidence type="ECO:0000313" key="3">
    <source>
        <dbReference type="EMBL" id="GHM73032.1"/>
    </source>
</evidence>
<protein>
    <recommendedName>
        <fullName evidence="2">Transposase IS204/IS1001/IS1096/IS1165 helix-turn-helix domain-containing protein</fullName>
    </recommendedName>
</protein>
<evidence type="ECO:0000313" key="4">
    <source>
        <dbReference type="Proteomes" id="UP000663812"/>
    </source>
</evidence>
<evidence type="ECO:0000256" key="1">
    <source>
        <dbReference type="SAM" id="MobiDB-lite"/>
    </source>
</evidence>
<dbReference type="InterPro" id="IPR032877">
    <property type="entry name" value="Transposase_HTH"/>
</dbReference>
<dbReference type="Proteomes" id="UP000663812">
    <property type="component" value="Unassembled WGS sequence"/>
</dbReference>
<name>A0AAV4L4D3_BIFLL</name>
<reference evidence="3" key="1">
    <citation type="journal article" date="2021" name="Appl. Environ. Microbiol.">
        <title>Novel 3-O-alpha-d-Galactosyl-alpha-l-Arabinofuranosidase for the Assimilation of Gum Arabic Arabinogalactan Protein in Bifidobacterium longum subsp. longum.</title>
        <authorList>
            <person name="Sasaki Y."/>
            <person name="Horigome A."/>
            <person name="Odamaki T."/>
            <person name="Xiao J.Z."/>
            <person name="Ishiwata A."/>
            <person name="Ito Y."/>
            <person name="Kitahara K."/>
            <person name="Fujita K."/>
        </authorList>
    </citation>
    <scope>NUCLEOTIDE SEQUENCE</scope>
    <source>
        <strain evidence="3">MCC00316</strain>
    </source>
</reference>